<evidence type="ECO:0000313" key="4">
    <source>
        <dbReference type="Proteomes" id="UP001596540"/>
    </source>
</evidence>
<evidence type="ECO:0000256" key="1">
    <source>
        <dbReference type="SAM" id="MobiDB-lite"/>
    </source>
</evidence>
<comment type="caution">
    <text evidence="3">The sequence shown here is derived from an EMBL/GenBank/DDBJ whole genome shotgun (WGS) entry which is preliminary data.</text>
</comment>
<keyword evidence="4" id="KW-1185">Reference proteome</keyword>
<dbReference type="Pfam" id="PF03372">
    <property type="entry name" value="Exo_endo_phos"/>
    <property type="match status" value="1"/>
</dbReference>
<organism evidence="3 4">
    <name type="scientific">Marinactinospora rubrisoli</name>
    <dbReference type="NCBI Taxonomy" id="2715399"/>
    <lineage>
        <taxon>Bacteria</taxon>
        <taxon>Bacillati</taxon>
        <taxon>Actinomycetota</taxon>
        <taxon>Actinomycetes</taxon>
        <taxon>Streptosporangiales</taxon>
        <taxon>Nocardiopsidaceae</taxon>
        <taxon>Marinactinospora</taxon>
    </lineage>
</organism>
<accession>A0ABW2KAU0</accession>
<name>A0ABW2KAU0_9ACTN</name>
<dbReference type="SUPFAM" id="SSF56219">
    <property type="entry name" value="DNase I-like"/>
    <property type="match status" value="1"/>
</dbReference>
<dbReference type="Gene3D" id="3.60.10.10">
    <property type="entry name" value="Endonuclease/exonuclease/phosphatase"/>
    <property type="match status" value="1"/>
</dbReference>
<sequence>MTSGTERTGPLRFTMANVAGGRMLRPGEGDHRYAPEDRTEEFAAAMGSGDTDVLGIAELDCSPGSRQLTALAEPVIGRTGVHLAEYRLAESAVPGVAGQGVGLACRHPLADVERIELPDPPFPLLHWRTGEELPWHTKGLLVARLEPPGDDRHLDVGIIHTHPVHMARDAKGVEHSYERGPGREFGQATAEFVAARLAARGADSIVLMGDMNNCSGFFRRIGDRELVDVFGARPPATTPDGRCIDRALVTGDLRVAGRPEVIRLAGADHFPVRFRLESPTGPTKDAEPMDFALKEAPPLGRGRPGAPNAAQEAARHPYAGPPDVGPRRAR</sequence>
<proteinExistence type="predicted"/>
<dbReference type="GO" id="GO:0004519">
    <property type="term" value="F:endonuclease activity"/>
    <property type="evidence" value="ECO:0007669"/>
    <property type="project" value="UniProtKB-KW"/>
</dbReference>
<keyword evidence="3" id="KW-0378">Hydrolase</keyword>
<reference evidence="4" key="1">
    <citation type="journal article" date="2019" name="Int. J. Syst. Evol. Microbiol.">
        <title>The Global Catalogue of Microorganisms (GCM) 10K type strain sequencing project: providing services to taxonomists for standard genome sequencing and annotation.</title>
        <authorList>
            <consortium name="The Broad Institute Genomics Platform"/>
            <consortium name="The Broad Institute Genome Sequencing Center for Infectious Disease"/>
            <person name="Wu L."/>
            <person name="Ma J."/>
        </authorList>
    </citation>
    <scope>NUCLEOTIDE SEQUENCE [LARGE SCALE GENOMIC DNA]</scope>
    <source>
        <strain evidence="4">CGMCC 4.7382</strain>
    </source>
</reference>
<evidence type="ECO:0000259" key="2">
    <source>
        <dbReference type="Pfam" id="PF03372"/>
    </source>
</evidence>
<gene>
    <name evidence="3" type="ORF">ACFQRF_02270</name>
</gene>
<protein>
    <submittedName>
        <fullName evidence="3">Endonuclease/exonuclease/phosphatase family protein</fullName>
    </submittedName>
</protein>
<dbReference type="InterPro" id="IPR036691">
    <property type="entry name" value="Endo/exonu/phosph_ase_sf"/>
</dbReference>
<dbReference type="Proteomes" id="UP001596540">
    <property type="component" value="Unassembled WGS sequence"/>
</dbReference>
<feature type="compositionally biased region" description="Low complexity" evidence="1">
    <location>
        <begin position="296"/>
        <end position="310"/>
    </location>
</feature>
<keyword evidence="3" id="KW-0540">Nuclease</keyword>
<dbReference type="EMBL" id="JBHTBH010000001">
    <property type="protein sequence ID" value="MFC7326555.1"/>
    <property type="molecule type" value="Genomic_DNA"/>
</dbReference>
<dbReference type="RefSeq" id="WP_379868356.1">
    <property type="nucleotide sequence ID" value="NZ_JBHTBH010000001.1"/>
</dbReference>
<keyword evidence="3" id="KW-0255">Endonuclease</keyword>
<evidence type="ECO:0000313" key="3">
    <source>
        <dbReference type="EMBL" id="MFC7326555.1"/>
    </source>
</evidence>
<feature type="domain" description="Endonuclease/exonuclease/phosphatase" evidence="2">
    <location>
        <begin position="17"/>
        <end position="269"/>
    </location>
</feature>
<feature type="region of interest" description="Disordered" evidence="1">
    <location>
        <begin position="277"/>
        <end position="330"/>
    </location>
</feature>
<dbReference type="InterPro" id="IPR005135">
    <property type="entry name" value="Endo/exonuclease/phosphatase"/>
</dbReference>